<evidence type="ECO:0000256" key="4">
    <source>
        <dbReference type="ARBA" id="ARBA00022692"/>
    </source>
</evidence>
<keyword evidence="12" id="KW-1185">Reference proteome</keyword>
<dbReference type="EMBL" id="QJKJ01015695">
    <property type="protein sequence ID" value="RDX62091.1"/>
    <property type="molecule type" value="Genomic_DNA"/>
</dbReference>
<dbReference type="GO" id="GO:0015421">
    <property type="term" value="F:ABC-type oligopeptide transporter activity"/>
    <property type="evidence" value="ECO:0007669"/>
    <property type="project" value="TreeGrafter"/>
</dbReference>
<dbReference type="GO" id="GO:0005886">
    <property type="term" value="C:plasma membrane"/>
    <property type="evidence" value="ECO:0007669"/>
    <property type="project" value="UniProtKB-ARBA"/>
</dbReference>
<dbReference type="AlphaFoldDB" id="A0A371E7T6"/>
<dbReference type="Proteomes" id="UP000257109">
    <property type="component" value="Unassembled WGS sequence"/>
</dbReference>
<dbReference type="Pfam" id="PF00664">
    <property type="entry name" value="ABC_membrane"/>
    <property type="match status" value="1"/>
</dbReference>
<evidence type="ECO:0000256" key="3">
    <source>
        <dbReference type="ARBA" id="ARBA00022448"/>
    </source>
</evidence>
<dbReference type="GO" id="GO:0005524">
    <property type="term" value="F:ATP binding"/>
    <property type="evidence" value="ECO:0007669"/>
    <property type="project" value="UniProtKB-KW"/>
</dbReference>
<dbReference type="Gene3D" id="1.20.1560.10">
    <property type="entry name" value="ABC transporter type 1, transmembrane domain"/>
    <property type="match status" value="1"/>
</dbReference>
<dbReference type="PANTHER" id="PTHR43394">
    <property type="entry name" value="ATP-DEPENDENT PERMEASE MDL1, MITOCHONDRIAL"/>
    <property type="match status" value="1"/>
</dbReference>
<feature type="domain" description="ABC transmembrane type-1" evidence="10">
    <location>
        <begin position="209"/>
        <end position="489"/>
    </location>
</feature>
<dbReference type="FunFam" id="1.20.1560.10:FF:000009">
    <property type="entry name" value="ABC transporter B family member 1"/>
    <property type="match status" value="1"/>
</dbReference>
<dbReference type="CDD" id="cd18578">
    <property type="entry name" value="ABC_6TM_Pgp_ABCB1_D2_like"/>
    <property type="match status" value="1"/>
</dbReference>
<dbReference type="GO" id="GO:0090374">
    <property type="term" value="P:oligopeptide export from mitochondrion"/>
    <property type="evidence" value="ECO:0007669"/>
    <property type="project" value="TreeGrafter"/>
</dbReference>
<comment type="subcellular location">
    <subcellularLocation>
        <location evidence="1">Membrane</location>
        <topology evidence="1">Multi-pass membrane protein</topology>
    </subcellularLocation>
</comment>
<protein>
    <submittedName>
        <fullName evidence="11">ABC transporter B family member 11</fullName>
    </submittedName>
</protein>
<dbReference type="PROSITE" id="PS50929">
    <property type="entry name" value="ABC_TM1F"/>
    <property type="match status" value="1"/>
</dbReference>
<evidence type="ECO:0000259" key="10">
    <source>
        <dbReference type="PROSITE" id="PS50929"/>
    </source>
</evidence>
<keyword evidence="7 9" id="KW-1133">Transmembrane helix</keyword>
<comment type="caution">
    <text evidence="11">The sequence shown here is derived from an EMBL/GenBank/DDBJ whole genome shotgun (WGS) entry which is preliminary data.</text>
</comment>
<feature type="transmembrane region" description="Helical" evidence="9">
    <location>
        <begin position="350"/>
        <end position="369"/>
    </location>
</feature>
<evidence type="ECO:0000256" key="9">
    <source>
        <dbReference type="SAM" id="Phobius"/>
    </source>
</evidence>
<evidence type="ECO:0000256" key="5">
    <source>
        <dbReference type="ARBA" id="ARBA00022741"/>
    </source>
</evidence>
<dbReference type="PANTHER" id="PTHR43394:SF18">
    <property type="entry name" value="ABC TRANSPORTER B FAMILY MEMBER 11-LIKE"/>
    <property type="match status" value="1"/>
</dbReference>
<evidence type="ECO:0000256" key="1">
    <source>
        <dbReference type="ARBA" id="ARBA00004141"/>
    </source>
</evidence>
<keyword evidence="6" id="KW-0067">ATP-binding</keyword>
<keyword evidence="4 9" id="KW-0812">Transmembrane</keyword>
<keyword evidence="3" id="KW-0813">Transport</keyword>
<dbReference type="InterPro" id="IPR036640">
    <property type="entry name" value="ABC1_TM_sf"/>
</dbReference>
<sequence length="538" mass="58929">MVMGVMLRGGDGGDNNGGGDDDNDSNDDVKLVLFSKLYLKIKNQKLTTIPNEAWRCSKNLYEEEQMWTYFANIIVNREKLSSLHIMIVNSSLILNLAEPFHEYDSEAENRSTNDSYSHEFDGNSEPVAELVTINKFKIVYAIKNKPKVIGVGSSGRNSFSESHGVPTTVGFFEPESGGPQAPSSTVSSLPEVPLYRLAYLNKPEVPVLLVGTIAAVMSGVLLPIVALFISKMISIFYEPVDELRKDSKLWALLLVALGAVSFVLHSCRFYFFGVAGGKLIKRIRKMCFEKVVHMEVSWFDESAHSSGEIGARLSSDAAAVRALVGDALGLLVQNIATAIGGLVIAFLASWQLALIVLALAPLLALNGYLQFKFLKGFSTDAKKLYEEASQVANDAVGSIRTVASFCAEKKVMELYQKKCEGPIKTGIRRGIISGISYGVSFFLLYAVYACSFYAGARLVKDGKATMSDVFLVFFALSMAAMGISQSSSLRNNNNHNNIYNIHNNLNLRISNNIANELMSSSSSLLYQRIAPIPFIIFS</sequence>
<evidence type="ECO:0000256" key="8">
    <source>
        <dbReference type="ARBA" id="ARBA00023136"/>
    </source>
</evidence>
<dbReference type="SUPFAM" id="SSF90123">
    <property type="entry name" value="ABC transporter transmembrane region"/>
    <property type="match status" value="1"/>
</dbReference>
<evidence type="ECO:0000313" key="11">
    <source>
        <dbReference type="EMBL" id="RDX62091.1"/>
    </source>
</evidence>
<keyword evidence="8 9" id="KW-0472">Membrane</keyword>
<dbReference type="OrthoDB" id="6500128at2759"/>
<dbReference type="GO" id="GO:0005743">
    <property type="term" value="C:mitochondrial inner membrane"/>
    <property type="evidence" value="ECO:0007669"/>
    <property type="project" value="TreeGrafter"/>
</dbReference>
<feature type="transmembrane region" description="Helical" evidence="9">
    <location>
        <begin position="205"/>
        <end position="229"/>
    </location>
</feature>
<dbReference type="InterPro" id="IPR039421">
    <property type="entry name" value="Type_1_exporter"/>
</dbReference>
<reference evidence="11" key="1">
    <citation type="submission" date="2018-05" db="EMBL/GenBank/DDBJ databases">
        <title>Draft genome of Mucuna pruriens seed.</title>
        <authorList>
            <person name="Nnadi N.E."/>
            <person name="Vos R."/>
            <person name="Hasami M.H."/>
            <person name="Devisetty U.K."/>
            <person name="Aguiy J.C."/>
        </authorList>
    </citation>
    <scope>NUCLEOTIDE SEQUENCE [LARGE SCALE GENOMIC DNA]</scope>
    <source>
        <strain evidence="11">JCA_2017</strain>
    </source>
</reference>
<name>A0A371E7T6_MUCPR</name>
<accession>A0A371E7T6</accession>
<comment type="similarity">
    <text evidence="2">Belongs to the ABC transporter superfamily. ABCB family. Multidrug resistance exporter (TC 3.A.1.201) subfamily.</text>
</comment>
<evidence type="ECO:0000313" key="12">
    <source>
        <dbReference type="Proteomes" id="UP000257109"/>
    </source>
</evidence>
<dbReference type="STRING" id="157652.A0A371E7T6"/>
<keyword evidence="5" id="KW-0547">Nucleotide-binding</keyword>
<feature type="transmembrane region" description="Helical" evidence="9">
    <location>
        <begin position="466"/>
        <end position="483"/>
    </location>
</feature>
<gene>
    <name evidence="11" type="primary">ABCB11</name>
    <name evidence="11" type="ORF">CR513_59614</name>
</gene>
<feature type="transmembrane region" description="Helical" evidence="9">
    <location>
        <begin position="434"/>
        <end position="454"/>
    </location>
</feature>
<feature type="non-terminal residue" evidence="11">
    <location>
        <position position="1"/>
    </location>
</feature>
<organism evidence="11 12">
    <name type="scientific">Mucuna pruriens</name>
    <name type="common">Velvet bean</name>
    <name type="synonym">Dolichos pruriens</name>
    <dbReference type="NCBI Taxonomy" id="157652"/>
    <lineage>
        <taxon>Eukaryota</taxon>
        <taxon>Viridiplantae</taxon>
        <taxon>Streptophyta</taxon>
        <taxon>Embryophyta</taxon>
        <taxon>Tracheophyta</taxon>
        <taxon>Spermatophyta</taxon>
        <taxon>Magnoliopsida</taxon>
        <taxon>eudicotyledons</taxon>
        <taxon>Gunneridae</taxon>
        <taxon>Pentapetalae</taxon>
        <taxon>rosids</taxon>
        <taxon>fabids</taxon>
        <taxon>Fabales</taxon>
        <taxon>Fabaceae</taxon>
        <taxon>Papilionoideae</taxon>
        <taxon>50 kb inversion clade</taxon>
        <taxon>NPAAA clade</taxon>
        <taxon>indigoferoid/millettioid clade</taxon>
        <taxon>Phaseoleae</taxon>
        <taxon>Mucuna</taxon>
    </lineage>
</organism>
<feature type="transmembrane region" description="Helical" evidence="9">
    <location>
        <begin position="249"/>
        <end position="276"/>
    </location>
</feature>
<evidence type="ECO:0000256" key="6">
    <source>
        <dbReference type="ARBA" id="ARBA00022840"/>
    </source>
</evidence>
<proteinExistence type="inferred from homology"/>
<dbReference type="InterPro" id="IPR011527">
    <property type="entry name" value="ABC1_TM_dom"/>
</dbReference>
<dbReference type="GO" id="GO:0010329">
    <property type="term" value="F:auxin efflux transmembrane transporter activity"/>
    <property type="evidence" value="ECO:0007669"/>
    <property type="project" value="UniProtKB-ARBA"/>
</dbReference>
<feature type="non-terminal residue" evidence="11">
    <location>
        <position position="538"/>
    </location>
</feature>
<evidence type="ECO:0000256" key="7">
    <source>
        <dbReference type="ARBA" id="ARBA00022989"/>
    </source>
</evidence>
<evidence type="ECO:0000256" key="2">
    <source>
        <dbReference type="ARBA" id="ARBA00007577"/>
    </source>
</evidence>